<dbReference type="OrthoDB" id="146908at2"/>
<sequence>MTQETKHDDKVQLATVLRDVAKRLERIEGDQGWLASLRFGVAGGLAEAGEDKLAEAGFRRILSDTPRHLWAWVGLIDVLIAQSDVVKAAATGRDALGHLPDVVLLRRKTAEAVERAEGPAAALDVLTASQDLGADDAAYAIGLHRAAGTVIGAGDLCSRLLHLRPGDGLALLARIEIGLQSGDGALAVAAAEDALVHRPDHPEIVLRAAQAHRLAGDFPKATVLAEAVPPDTPFARDAAVLRAMLAEDIGASAAARLLWAEVADLNLPDLTPLAQAALARLEGQMQGEPVAAPVLPDADPATLYTELEAALAEGPDAAEAVLRRLVTHPDLPWYLAFRLVARLWQAGAAREAAALSAAFDAAHWPVADRQAFAIEDLLLRRGPRAALDWVRAHPVARRDREASERLGRVLINGGASRLAGRYLFACCHRWPQDAQMLALATDALVASGRPDRALRLIDGPCRAVPAGHRLASQVSALVAQGQIDAAVAACTQAQAAGGIAVPRVALIELQVLSGNLAAAEASMSALSVTDGPLEEALICRPRATRVGSLLNEARILAAAGGDTAEAATAGNRAAAHDFFLPARAVLLERSGQALGAGADVPGLPVAPDLVHLIWPGVLPLPEEVGRILTAWRTNSRREVRLHDPRSASGWLKERVGVDAARALSMVSDPDQKVDLMLLGALLIHGGVAAAAHQWPRGGVDGLVDTVVGAGLFLEGSGAVSMDVVIAAPDHPVIAMALERAVASCLSRENDHRWFKTGPGLMTRALATCLTDPARDPCDVTLRPVSALRSVVSPHRVWAAPNAGLRGSPEMSTFATAVGRVLSGDTGAITAVP</sequence>
<dbReference type="AlphaFoldDB" id="A0A316GGQ4"/>
<dbReference type="Gene3D" id="3.90.550.20">
    <property type="match status" value="1"/>
</dbReference>
<dbReference type="EMBL" id="QGGW01000009">
    <property type="protein sequence ID" value="PWK59106.1"/>
    <property type="molecule type" value="Genomic_DNA"/>
</dbReference>
<evidence type="ECO:0000313" key="1">
    <source>
        <dbReference type="EMBL" id="PWK59106.1"/>
    </source>
</evidence>
<dbReference type="SUPFAM" id="SSF48452">
    <property type="entry name" value="TPR-like"/>
    <property type="match status" value="2"/>
</dbReference>
<dbReference type="RefSeq" id="WP_109669918.1">
    <property type="nucleotide sequence ID" value="NZ_QGGW01000009.1"/>
</dbReference>
<organism evidence="1 2">
    <name type="scientific">Roseicyclus mahoneyensis</name>
    <dbReference type="NCBI Taxonomy" id="164332"/>
    <lineage>
        <taxon>Bacteria</taxon>
        <taxon>Pseudomonadati</taxon>
        <taxon>Pseudomonadota</taxon>
        <taxon>Alphaproteobacteria</taxon>
        <taxon>Rhodobacterales</taxon>
        <taxon>Roseobacteraceae</taxon>
        <taxon>Roseicyclus</taxon>
    </lineage>
</organism>
<protein>
    <recommendedName>
        <fullName evidence="3">Tetratricopeptide repeat protein</fullName>
    </recommendedName>
</protein>
<dbReference type="Gene3D" id="1.25.40.10">
    <property type="entry name" value="Tetratricopeptide repeat domain"/>
    <property type="match status" value="1"/>
</dbReference>
<keyword evidence="2" id="KW-1185">Reference proteome</keyword>
<evidence type="ECO:0008006" key="3">
    <source>
        <dbReference type="Google" id="ProtNLM"/>
    </source>
</evidence>
<reference evidence="1 2" key="1">
    <citation type="submission" date="2018-05" db="EMBL/GenBank/DDBJ databases">
        <title>Genomic Encyclopedia of Type Strains, Phase IV (KMG-IV): sequencing the most valuable type-strain genomes for metagenomic binning, comparative biology and taxonomic classification.</title>
        <authorList>
            <person name="Goeker M."/>
        </authorList>
    </citation>
    <scope>NUCLEOTIDE SEQUENCE [LARGE SCALE GENOMIC DNA]</scope>
    <source>
        <strain evidence="1 2">DSM 16097</strain>
    </source>
</reference>
<name>A0A316GGQ4_9RHOB</name>
<dbReference type="Proteomes" id="UP000245708">
    <property type="component" value="Unassembled WGS sequence"/>
</dbReference>
<dbReference type="Pfam" id="PF14559">
    <property type="entry name" value="TPR_19"/>
    <property type="match status" value="1"/>
</dbReference>
<proteinExistence type="predicted"/>
<accession>A0A316GGQ4</accession>
<gene>
    <name evidence="1" type="ORF">C7455_10928</name>
</gene>
<evidence type="ECO:0000313" key="2">
    <source>
        <dbReference type="Proteomes" id="UP000245708"/>
    </source>
</evidence>
<comment type="caution">
    <text evidence="1">The sequence shown here is derived from an EMBL/GenBank/DDBJ whole genome shotgun (WGS) entry which is preliminary data.</text>
</comment>
<dbReference type="InterPro" id="IPR011990">
    <property type="entry name" value="TPR-like_helical_dom_sf"/>
</dbReference>